<reference evidence="2" key="1">
    <citation type="submission" date="2018-02" db="EMBL/GenBank/DDBJ databases">
        <title>Rhizophora mucronata_Transcriptome.</title>
        <authorList>
            <person name="Meera S.P."/>
            <person name="Sreeshan A."/>
            <person name="Augustine A."/>
        </authorList>
    </citation>
    <scope>NUCLEOTIDE SEQUENCE</scope>
    <source>
        <tissue evidence="2">Leaf</tissue>
    </source>
</reference>
<protein>
    <submittedName>
        <fullName evidence="2">Uncharacterized protein</fullName>
    </submittedName>
</protein>
<dbReference type="EMBL" id="GGEC01089265">
    <property type="protein sequence ID" value="MBX69749.1"/>
    <property type="molecule type" value="Transcribed_RNA"/>
</dbReference>
<feature type="chain" id="PRO_5015127016" evidence="1">
    <location>
        <begin position="22"/>
        <end position="71"/>
    </location>
</feature>
<name>A0A2P2QRV5_RHIMU</name>
<evidence type="ECO:0000313" key="2">
    <source>
        <dbReference type="EMBL" id="MBX69749.1"/>
    </source>
</evidence>
<keyword evidence="1" id="KW-0732">Signal</keyword>
<feature type="signal peptide" evidence="1">
    <location>
        <begin position="1"/>
        <end position="21"/>
    </location>
</feature>
<organism evidence="2">
    <name type="scientific">Rhizophora mucronata</name>
    <name type="common">Asiatic mangrove</name>
    <dbReference type="NCBI Taxonomy" id="61149"/>
    <lineage>
        <taxon>Eukaryota</taxon>
        <taxon>Viridiplantae</taxon>
        <taxon>Streptophyta</taxon>
        <taxon>Embryophyta</taxon>
        <taxon>Tracheophyta</taxon>
        <taxon>Spermatophyta</taxon>
        <taxon>Magnoliopsida</taxon>
        <taxon>eudicotyledons</taxon>
        <taxon>Gunneridae</taxon>
        <taxon>Pentapetalae</taxon>
        <taxon>rosids</taxon>
        <taxon>fabids</taxon>
        <taxon>Malpighiales</taxon>
        <taxon>Rhizophoraceae</taxon>
        <taxon>Rhizophora</taxon>
    </lineage>
</organism>
<accession>A0A2P2QRV5</accession>
<evidence type="ECO:0000256" key="1">
    <source>
        <dbReference type="SAM" id="SignalP"/>
    </source>
</evidence>
<sequence length="71" mass="7553">MFDIIVVWFCVCCCGGVKVAGFELVAVNVVIGCCCGCRGGVDDDDDDGSIGFGEARGFWDETELSAIECKF</sequence>
<dbReference type="AlphaFoldDB" id="A0A2P2QRV5"/>
<proteinExistence type="predicted"/>